<proteinExistence type="predicted"/>
<keyword evidence="1" id="KW-0812">Transmembrane</keyword>
<organism evidence="2 3">
    <name type="scientific">Pochonia chlamydosporia 170</name>
    <dbReference type="NCBI Taxonomy" id="1380566"/>
    <lineage>
        <taxon>Eukaryota</taxon>
        <taxon>Fungi</taxon>
        <taxon>Dikarya</taxon>
        <taxon>Ascomycota</taxon>
        <taxon>Pezizomycotina</taxon>
        <taxon>Sordariomycetes</taxon>
        <taxon>Hypocreomycetidae</taxon>
        <taxon>Hypocreales</taxon>
        <taxon>Clavicipitaceae</taxon>
        <taxon>Pochonia</taxon>
    </lineage>
</organism>
<dbReference type="AlphaFoldDB" id="A0A219AQY6"/>
<dbReference type="EMBL" id="LSBJ02000003">
    <property type="protein sequence ID" value="OWT43171.1"/>
    <property type="molecule type" value="Genomic_DNA"/>
</dbReference>
<accession>A0A219AQY6</accession>
<dbReference type="GeneID" id="33936589"/>
<sequence length="116" mass="12238">MLSGKGCVKASQAVDKTRTRPDLTCGGVGGKEKFTAPEGKAYGVRLHVAFLINTTNRGQSGSAGTTTGGVAAPNIFMMRLKFPTAIVSAVLYFCCNFSFYGLGRYPNSRCGRSLSS</sequence>
<evidence type="ECO:0000256" key="1">
    <source>
        <dbReference type="SAM" id="Phobius"/>
    </source>
</evidence>
<evidence type="ECO:0000313" key="2">
    <source>
        <dbReference type="EMBL" id="OWT43171.1"/>
    </source>
</evidence>
<name>A0A219AQY6_METCM</name>
<gene>
    <name evidence="2" type="ORF">VFPPC_17653</name>
</gene>
<keyword evidence="1" id="KW-1133">Transmembrane helix</keyword>
<evidence type="ECO:0000313" key="3">
    <source>
        <dbReference type="Proteomes" id="UP000078397"/>
    </source>
</evidence>
<feature type="transmembrane region" description="Helical" evidence="1">
    <location>
        <begin position="82"/>
        <end position="102"/>
    </location>
</feature>
<protein>
    <submittedName>
        <fullName evidence="2">Uncharacterized protein</fullName>
    </submittedName>
</protein>
<keyword evidence="1" id="KW-0472">Membrane</keyword>
<dbReference type="KEGG" id="pchm:VFPPC_17653"/>
<dbReference type="RefSeq" id="XP_022285617.1">
    <property type="nucleotide sequence ID" value="XM_022429345.1"/>
</dbReference>
<keyword evidence="3" id="KW-1185">Reference proteome</keyword>
<comment type="caution">
    <text evidence="2">The sequence shown here is derived from an EMBL/GenBank/DDBJ whole genome shotgun (WGS) entry which is preliminary data.</text>
</comment>
<dbReference type="Proteomes" id="UP000078397">
    <property type="component" value="Unassembled WGS sequence"/>
</dbReference>
<reference evidence="2 3" key="1">
    <citation type="journal article" date="2016" name="PLoS Pathog.">
        <title>Biosynthesis of antibiotic leucinostatins in bio-control fungus Purpureocillium lilacinum and their inhibition on phytophthora revealed by genome mining.</title>
        <authorList>
            <person name="Wang G."/>
            <person name="Liu Z."/>
            <person name="Lin R."/>
            <person name="Li E."/>
            <person name="Mao Z."/>
            <person name="Ling J."/>
            <person name="Yang Y."/>
            <person name="Yin W.B."/>
            <person name="Xie B."/>
        </authorList>
    </citation>
    <scope>NUCLEOTIDE SEQUENCE [LARGE SCALE GENOMIC DNA]</scope>
    <source>
        <strain evidence="2">170</strain>
    </source>
</reference>